<evidence type="ECO:0000313" key="1">
    <source>
        <dbReference type="EMBL" id="JAG99936.1"/>
    </source>
</evidence>
<reference evidence="1" key="1">
    <citation type="submission" date="2014-11" db="EMBL/GenBank/DDBJ databases">
        <authorList>
            <person name="Amaro Gonzalez C."/>
        </authorList>
    </citation>
    <scope>NUCLEOTIDE SEQUENCE</scope>
</reference>
<name>A0A0E9P6P5_ANGAN</name>
<dbReference type="EMBL" id="GBXM01108640">
    <property type="protein sequence ID" value="JAG99936.1"/>
    <property type="molecule type" value="Transcribed_RNA"/>
</dbReference>
<sequence>MEVASNFGVEPDRYIGYGRYIGHYFTFLMTSGSAVMQPMCPGF</sequence>
<protein>
    <submittedName>
        <fullName evidence="1">Uncharacterized protein</fullName>
    </submittedName>
</protein>
<proteinExistence type="predicted"/>
<reference evidence="1" key="2">
    <citation type="journal article" date="2015" name="Fish Shellfish Immunol.">
        <title>Early steps in the European eel (Anguilla anguilla)-Vibrio vulnificus interaction in the gills: Role of the RtxA13 toxin.</title>
        <authorList>
            <person name="Callol A."/>
            <person name="Pajuelo D."/>
            <person name="Ebbesson L."/>
            <person name="Teles M."/>
            <person name="MacKenzie S."/>
            <person name="Amaro C."/>
        </authorList>
    </citation>
    <scope>NUCLEOTIDE SEQUENCE</scope>
</reference>
<accession>A0A0E9P6P5</accession>
<dbReference type="AlphaFoldDB" id="A0A0E9P6P5"/>
<organism evidence="1">
    <name type="scientific">Anguilla anguilla</name>
    <name type="common">European freshwater eel</name>
    <name type="synonym">Muraena anguilla</name>
    <dbReference type="NCBI Taxonomy" id="7936"/>
    <lineage>
        <taxon>Eukaryota</taxon>
        <taxon>Metazoa</taxon>
        <taxon>Chordata</taxon>
        <taxon>Craniata</taxon>
        <taxon>Vertebrata</taxon>
        <taxon>Euteleostomi</taxon>
        <taxon>Actinopterygii</taxon>
        <taxon>Neopterygii</taxon>
        <taxon>Teleostei</taxon>
        <taxon>Anguilliformes</taxon>
        <taxon>Anguillidae</taxon>
        <taxon>Anguilla</taxon>
    </lineage>
</organism>